<dbReference type="InterPro" id="IPR020904">
    <property type="entry name" value="Sc_DH/Rdtase_CS"/>
</dbReference>
<sequence length="319" mass="34786">MSKYLVTGAAGFIGSHIASRLVLDGHEVRVFDNLSTGHQRNLDAIPGKFEFIEGDVRDRDAVLKAATGCEVIIHQAALASVPLSIEKPDEVHDVCATGTLNVLDAARRAGVRRVVYAGSSSAYGDRPQMPKVEDHVPQTLSPYAAAKLAGELYCESFAHCYDLETVRLRYFNVFGPRQDPNSPYSAVIPLFVTALLDGRTPKIFGDGSQSRDFVYVGNVVQANLLAATVPGVSGNVYNVASGERIGVGEMLKQICDLLDVRFAPDFVAPRNGDILHSWADISATTRDLGFHPEVSFRDGLRETLHAYRDVLEEQKISVR</sequence>
<dbReference type="PRINTS" id="PR01713">
    <property type="entry name" value="NUCEPIMERASE"/>
</dbReference>
<dbReference type="InterPro" id="IPR001509">
    <property type="entry name" value="Epimerase_deHydtase"/>
</dbReference>
<dbReference type="GO" id="GO:0003978">
    <property type="term" value="F:UDP-glucose 4-epimerase activity"/>
    <property type="evidence" value="ECO:0007669"/>
    <property type="project" value="UniProtKB-EC"/>
</dbReference>
<accession>A0A5C5XK52</accession>
<dbReference type="EMBL" id="SJPG01000001">
    <property type="protein sequence ID" value="TWT63234.1"/>
    <property type="molecule type" value="Genomic_DNA"/>
</dbReference>
<comment type="similarity">
    <text evidence="1">Belongs to the NAD(P)-dependent epimerase/dehydratase family.</text>
</comment>
<evidence type="ECO:0000259" key="2">
    <source>
        <dbReference type="Pfam" id="PF01370"/>
    </source>
</evidence>
<dbReference type="AlphaFoldDB" id="A0A5C5XK52"/>
<organism evidence="3 4">
    <name type="scientific">Rubinisphaera italica</name>
    <dbReference type="NCBI Taxonomy" id="2527969"/>
    <lineage>
        <taxon>Bacteria</taxon>
        <taxon>Pseudomonadati</taxon>
        <taxon>Planctomycetota</taxon>
        <taxon>Planctomycetia</taxon>
        <taxon>Planctomycetales</taxon>
        <taxon>Planctomycetaceae</taxon>
        <taxon>Rubinisphaera</taxon>
    </lineage>
</organism>
<evidence type="ECO:0000256" key="1">
    <source>
        <dbReference type="ARBA" id="ARBA00007637"/>
    </source>
</evidence>
<dbReference type="CDD" id="cd05256">
    <property type="entry name" value="UDP_AE_SDR_e"/>
    <property type="match status" value="1"/>
</dbReference>
<dbReference type="PANTHER" id="PTHR43000">
    <property type="entry name" value="DTDP-D-GLUCOSE 4,6-DEHYDRATASE-RELATED"/>
    <property type="match status" value="1"/>
</dbReference>
<evidence type="ECO:0000313" key="3">
    <source>
        <dbReference type="EMBL" id="TWT63234.1"/>
    </source>
</evidence>
<dbReference type="EC" id="5.1.3.2" evidence="3"/>
<keyword evidence="3" id="KW-0413">Isomerase</keyword>
<dbReference type="Gene3D" id="3.90.25.10">
    <property type="entry name" value="UDP-galactose 4-epimerase, domain 1"/>
    <property type="match status" value="1"/>
</dbReference>
<dbReference type="InterPro" id="IPR036291">
    <property type="entry name" value="NAD(P)-bd_dom_sf"/>
</dbReference>
<evidence type="ECO:0000313" key="4">
    <source>
        <dbReference type="Proteomes" id="UP000316095"/>
    </source>
</evidence>
<comment type="caution">
    <text evidence="3">The sequence shown here is derived from an EMBL/GenBank/DDBJ whole genome shotgun (WGS) entry which is preliminary data.</text>
</comment>
<dbReference type="OrthoDB" id="258549at2"/>
<keyword evidence="4" id="KW-1185">Reference proteome</keyword>
<dbReference type="PROSITE" id="PS00061">
    <property type="entry name" value="ADH_SHORT"/>
    <property type="match status" value="1"/>
</dbReference>
<protein>
    <submittedName>
        <fullName evidence="3">UDP-glucose 4-epimerase</fullName>
        <ecNumber evidence="3">5.1.3.2</ecNumber>
    </submittedName>
</protein>
<name>A0A5C5XK52_9PLAN</name>
<dbReference type="Pfam" id="PF01370">
    <property type="entry name" value="Epimerase"/>
    <property type="match status" value="1"/>
</dbReference>
<dbReference type="Gene3D" id="3.40.50.720">
    <property type="entry name" value="NAD(P)-binding Rossmann-like Domain"/>
    <property type="match status" value="1"/>
</dbReference>
<gene>
    <name evidence="3" type="ORF">Pan54_39870</name>
</gene>
<reference evidence="3 4" key="1">
    <citation type="submission" date="2019-02" db="EMBL/GenBank/DDBJ databases">
        <title>Deep-cultivation of Planctomycetes and their phenomic and genomic characterization uncovers novel biology.</title>
        <authorList>
            <person name="Wiegand S."/>
            <person name="Jogler M."/>
            <person name="Boedeker C."/>
            <person name="Pinto D."/>
            <person name="Vollmers J."/>
            <person name="Rivas-Marin E."/>
            <person name="Kohn T."/>
            <person name="Peeters S.H."/>
            <person name="Heuer A."/>
            <person name="Rast P."/>
            <person name="Oberbeckmann S."/>
            <person name="Bunk B."/>
            <person name="Jeske O."/>
            <person name="Meyerdierks A."/>
            <person name="Storesund J.E."/>
            <person name="Kallscheuer N."/>
            <person name="Luecker S."/>
            <person name="Lage O.M."/>
            <person name="Pohl T."/>
            <person name="Merkel B.J."/>
            <person name="Hornburger P."/>
            <person name="Mueller R.-W."/>
            <person name="Bruemmer F."/>
            <person name="Labrenz M."/>
            <person name="Spormann A.M."/>
            <person name="Op Den Camp H."/>
            <person name="Overmann J."/>
            <person name="Amann R."/>
            <person name="Jetten M.S.M."/>
            <person name="Mascher T."/>
            <person name="Medema M.H."/>
            <person name="Devos D.P."/>
            <person name="Kaster A.-K."/>
            <person name="Ovreas L."/>
            <person name="Rohde M."/>
            <person name="Galperin M.Y."/>
            <person name="Jogler C."/>
        </authorList>
    </citation>
    <scope>NUCLEOTIDE SEQUENCE [LARGE SCALE GENOMIC DNA]</scope>
    <source>
        <strain evidence="3 4">Pan54</strain>
    </source>
</reference>
<dbReference type="RefSeq" id="WP_146505010.1">
    <property type="nucleotide sequence ID" value="NZ_SJPG01000001.1"/>
</dbReference>
<dbReference type="Proteomes" id="UP000316095">
    <property type="component" value="Unassembled WGS sequence"/>
</dbReference>
<dbReference type="SUPFAM" id="SSF51735">
    <property type="entry name" value="NAD(P)-binding Rossmann-fold domains"/>
    <property type="match status" value="1"/>
</dbReference>
<proteinExistence type="inferred from homology"/>
<feature type="domain" description="NAD-dependent epimerase/dehydratase" evidence="2">
    <location>
        <begin position="5"/>
        <end position="240"/>
    </location>
</feature>